<dbReference type="Proteomes" id="UP000272025">
    <property type="component" value="Unassembled WGS sequence"/>
</dbReference>
<evidence type="ECO:0000313" key="3">
    <source>
        <dbReference type="Proteomes" id="UP000272025"/>
    </source>
</evidence>
<reference evidence="2 3" key="1">
    <citation type="journal article" date="2018" name="Mol. Ecol.">
        <title>The obligate alkalophilic soda-lake fungus Sodiomyces alkalinus has shifted to a protein diet.</title>
        <authorList>
            <person name="Grum-Grzhimaylo A.A."/>
            <person name="Falkoski D.L."/>
            <person name="van den Heuvel J."/>
            <person name="Valero-Jimenez C.A."/>
            <person name="Min B."/>
            <person name="Choi I.G."/>
            <person name="Lipzen A."/>
            <person name="Daum C.G."/>
            <person name="Aanen D.K."/>
            <person name="Tsang A."/>
            <person name="Henrissat B."/>
            <person name="Bilanenko E.N."/>
            <person name="de Vries R.P."/>
            <person name="van Kan J.A.L."/>
            <person name="Grigoriev I.V."/>
            <person name="Debets A.J.M."/>
        </authorList>
    </citation>
    <scope>NUCLEOTIDE SEQUENCE [LARGE SCALE GENOMIC DNA]</scope>
    <source>
        <strain evidence="2 3">F11</strain>
    </source>
</reference>
<feature type="compositionally biased region" description="Basic and acidic residues" evidence="1">
    <location>
        <begin position="120"/>
        <end position="131"/>
    </location>
</feature>
<dbReference type="GeneID" id="39578150"/>
<gene>
    <name evidence="2" type="ORF">SODALDRAFT_321970</name>
</gene>
<accession>A0A3N2Q1N0</accession>
<protein>
    <submittedName>
        <fullName evidence="2">Uncharacterized protein</fullName>
    </submittedName>
</protein>
<dbReference type="AlphaFoldDB" id="A0A3N2Q1N0"/>
<evidence type="ECO:0000256" key="1">
    <source>
        <dbReference type="SAM" id="MobiDB-lite"/>
    </source>
</evidence>
<dbReference type="RefSeq" id="XP_028468470.1">
    <property type="nucleotide sequence ID" value="XM_028609672.1"/>
</dbReference>
<name>A0A3N2Q1N0_SODAK</name>
<dbReference type="EMBL" id="ML119052">
    <property type="protein sequence ID" value="ROT40664.1"/>
    <property type="molecule type" value="Genomic_DNA"/>
</dbReference>
<proteinExistence type="predicted"/>
<feature type="region of interest" description="Disordered" evidence="1">
    <location>
        <begin position="108"/>
        <end position="133"/>
    </location>
</feature>
<keyword evidence="3" id="KW-1185">Reference proteome</keyword>
<sequence length="169" mass="19231">MQTAHYDSPPKSYCMKYEGMTMVYPVPSSAPDSHTPASPKRQNCLPPSNFQVIQTYVHSGTNFHRSTAINTSGTHVPFIRAECVIRFVQSRIYRYFVTTNLISQKSRRFPTPLQDPATRGLEDSKDTHEKGIQPLNQNRHLACPCHPEICPGKRNGHQELFENLSFARL</sequence>
<evidence type="ECO:0000313" key="2">
    <source>
        <dbReference type="EMBL" id="ROT40664.1"/>
    </source>
</evidence>
<organism evidence="2 3">
    <name type="scientific">Sodiomyces alkalinus (strain CBS 110278 / VKM F-3762 / F11)</name>
    <name type="common">Alkaliphilic filamentous fungus</name>
    <dbReference type="NCBI Taxonomy" id="1314773"/>
    <lineage>
        <taxon>Eukaryota</taxon>
        <taxon>Fungi</taxon>
        <taxon>Dikarya</taxon>
        <taxon>Ascomycota</taxon>
        <taxon>Pezizomycotina</taxon>
        <taxon>Sordariomycetes</taxon>
        <taxon>Hypocreomycetidae</taxon>
        <taxon>Glomerellales</taxon>
        <taxon>Plectosphaerellaceae</taxon>
        <taxon>Sodiomyces</taxon>
    </lineage>
</organism>